<evidence type="ECO:0000313" key="6">
    <source>
        <dbReference type="Proteomes" id="UP000463857"/>
    </source>
</evidence>
<dbReference type="InterPro" id="IPR000524">
    <property type="entry name" value="Tscrpt_reg_HTH_GntR"/>
</dbReference>
<dbReference type="SMART" id="SM00895">
    <property type="entry name" value="FCD"/>
    <property type="match status" value="1"/>
</dbReference>
<accession>A0A7L4YKD7</accession>
<dbReference type="InterPro" id="IPR036388">
    <property type="entry name" value="WH-like_DNA-bd_sf"/>
</dbReference>
<keyword evidence="1" id="KW-0805">Transcription regulation</keyword>
<dbReference type="OrthoDB" id="9816161at2"/>
<dbReference type="GO" id="GO:0003700">
    <property type="term" value="F:DNA-binding transcription factor activity"/>
    <property type="evidence" value="ECO:0007669"/>
    <property type="project" value="InterPro"/>
</dbReference>
<dbReference type="PANTHER" id="PTHR43537:SF24">
    <property type="entry name" value="GLUCONATE OPERON TRANSCRIPTIONAL REPRESSOR"/>
    <property type="match status" value="1"/>
</dbReference>
<dbReference type="EMBL" id="CP047156">
    <property type="protein sequence ID" value="QHB99303.1"/>
    <property type="molecule type" value="Genomic_DNA"/>
</dbReference>
<dbReference type="Pfam" id="PF00392">
    <property type="entry name" value="GntR"/>
    <property type="match status" value="1"/>
</dbReference>
<proteinExistence type="predicted"/>
<organism evidence="5 6">
    <name type="scientific">Epidermidibacterium keratini</name>
    <dbReference type="NCBI Taxonomy" id="1891644"/>
    <lineage>
        <taxon>Bacteria</taxon>
        <taxon>Bacillati</taxon>
        <taxon>Actinomycetota</taxon>
        <taxon>Actinomycetes</taxon>
        <taxon>Sporichthyales</taxon>
        <taxon>Sporichthyaceae</taxon>
        <taxon>Epidermidibacterium</taxon>
    </lineage>
</organism>
<dbReference type="Pfam" id="PF07729">
    <property type="entry name" value="FCD"/>
    <property type="match status" value="1"/>
</dbReference>
<dbReference type="InParanoid" id="A0A7L4YKD7"/>
<evidence type="ECO:0000256" key="1">
    <source>
        <dbReference type="ARBA" id="ARBA00023015"/>
    </source>
</evidence>
<evidence type="ECO:0000256" key="3">
    <source>
        <dbReference type="ARBA" id="ARBA00023163"/>
    </source>
</evidence>
<dbReference type="InterPro" id="IPR008920">
    <property type="entry name" value="TF_FadR/GntR_C"/>
</dbReference>
<dbReference type="GO" id="GO:0003677">
    <property type="term" value="F:DNA binding"/>
    <property type="evidence" value="ECO:0007669"/>
    <property type="project" value="UniProtKB-KW"/>
</dbReference>
<dbReference type="KEGG" id="eke:EK0264_02680"/>
<dbReference type="Gene3D" id="1.20.120.530">
    <property type="entry name" value="GntR ligand-binding domain-like"/>
    <property type="match status" value="1"/>
</dbReference>
<keyword evidence="3" id="KW-0804">Transcription</keyword>
<evidence type="ECO:0000313" key="5">
    <source>
        <dbReference type="EMBL" id="QHB99303.1"/>
    </source>
</evidence>
<protein>
    <submittedName>
        <fullName evidence="5">GntR family transcriptional regulator</fullName>
    </submittedName>
</protein>
<dbReference type="PROSITE" id="PS50949">
    <property type="entry name" value="HTH_GNTR"/>
    <property type="match status" value="1"/>
</dbReference>
<dbReference type="PANTHER" id="PTHR43537">
    <property type="entry name" value="TRANSCRIPTIONAL REGULATOR, GNTR FAMILY"/>
    <property type="match status" value="1"/>
</dbReference>
<dbReference type="SUPFAM" id="SSF48008">
    <property type="entry name" value="GntR ligand-binding domain-like"/>
    <property type="match status" value="1"/>
</dbReference>
<evidence type="ECO:0000256" key="2">
    <source>
        <dbReference type="ARBA" id="ARBA00023125"/>
    </source>
</evidence>
<gene>
    <name evidence="5" type="ORF">EK0264_02680</name>
</gene>
<dbReference type="InterPro" id="IPR036390">
    <property type="entry name" value="WH_DNA-bd_sf"/>
</dbReference>
<evidence type="ECO:0000259" key="4">
    <source>
        <dbReference type="PROSITE" id="PS50949"/>
    </source>
</evidence>
<dbReference type="SMART" id="SM00345">
    <property type="entry name" value="HTH_GNTR"/>
    <property type="match status" value="1"/>
</dbReference>
<keyword evidence="2" id="KW-0238">DNA-binding</keyword>
<dbReference type="CDD" id="cd07377">
    <property type="entry name" value="WHTH_GntR"/>
    <property type="match status" value="1"/>
</dbReference>
<keyword evidence="6" id="KW-1185">Reference proteome</keyword>
<dbReference type="Gene3D" id="1.10.10.10">
    <property type="entry name" value="Winged helix-like DNA-binding domain superfamily/Winged helix DNA-binding domain"/>
    <property type="match status" value="1"/>
</dbReference>
<dbReference type="RefSeq" id="WP_159542643.1">
    <property type="nucleotide sequence ID" value="NZ_CP047156.1"/>
</dbReference>
<sequence>MPQNGSLRSVANQTNSAVDLVTAEIRRAVLNGTLAPGQQFSIRGLAEQLGVSHIPIREALRRLETQGLIVLRQARSATVAPLSSDDLRNIYRLRHLIEPPLAAASVGKFSPGQADRLRALLEESRATNPDTAWQAHAEFHAALVEPAANEWDHRLLTTLWTASERYTHLVFDPTNISDVEREERYQLHRVLLEAALGDDAERMRNELADHFGYSTKRALASLEALQSPAS</sequence>
<dbReference type="Proteomes" id="UP000463857">
    <property type="component" value="Chromosome"/>
</dbReference>
<reference evidence="5 6" key="1">
    <citation type="journal article" date="2018" name="Int. J. Syst. Evol. Microbiol.">
        <title>Epidermidibacterium keratini gen. nov., sp. nov., a member of the family Sporichthyaceae, isolated from keratin epidermis.</title>
        <authorList>
            <person name="Lee D.G."/>
            <person name="Trujillo M.E."/>
            <person name="Kang S."/>
            <person name="Nam J.J."/>
            <person name="Kim Y.J."/>
        </authorList>
    </citation>
    <scope>NUCLEOTIDE SEQUENCE [LARGE SCALE GENOMIC DNA]</scope>
    <source>
        <strain evidence="5 6">EPI-7</strain>
    </source>
</reference>
<dbReference type="InterPro" id="IPR011711">
    <property type="entry name" value="GntR_C"/>
</dbReference>
<feature type="domain" description="HTH gntR-type" evidence="4">
    <location>
        <begin position="15"/>
        <end position="82"/>
    </location>
</feature>
<name>A0A7L4YKD7_9ACTN</name>
<dbReference type="AlphaFoldDB" id="A0A7L4YKD7"/>
<dbReference type="SUPFAM" id="SSF46785">
    <property type="entry name" value="Winged helix' DNA-binding domain"/>
    <property type="match status" value="1"/>
</dbReference>